<sequence>MGTAAGGRGSQDEDKEKKTAPYLKNPDPDETFGGFTEKPMPPVIGENRPK</sequence>
<feature type="region of interest" description="Disordered" evidence="1">
    <location>
        <begin position="1"/>
        <end position="50"/>
    </location>
</feature>
<dbReference type="EMBL" id="JAYFSI010000004">
    <property type="protein sequence ID" value="MEA5361917.1"/>
    <property type="molecule type" value="Genomic_DNA"/>
</dbReference>
<name>A0ABU5R6Q6_9PSEU</name>
<evidence type="ECO:0000313" key="2">
    <source>
        <dbReference type="EMBL" id="MEA5361917.1"/>
    </source>
</evidence>
<organism evidence="2 3">
    <name type="scientific">Amycolatopsis heterodermiae</name>
    <dbReference type="NCBI Taxonomy" id="3110235"/>
    <lineage>
        <taxon>Bacteria</taxon>
        <taxon>Bacillati</taxon>
        <taxon>Actinomycetota</taxon>
        <taxon>Actinomycetes</taxon>
        <taxon>Pseudonocardiales</taxon>
        <taxon>Pseudonocardiaceae</taxon>
        <taxon>Amycolatopsis</taxon>
    </lineage>
</organism>
<reference evidence="2 3" key="1">
    <citation type="submission" date="2023-12" db="EMBL/GenBank/DDBJ databases">
        <title>Amycolatopsis sp. V23-08.</title>
        <authorList>
            <person name="Somphong A."/>
        </authorList>
    </citation>
    <scope>NUCLEOTIDE SEQUENCE [LARGE SCALE GENOMIC DNA]</scope>
    <source>
        <strain evidence="2 3">V23-08</strain>
    </source>
</reference>
<keyword evidence="3" id="KW-1185">Reference proteome</keyword>
<evidence type="ECO:0000313" key="3">
    <source>
        <dbReference type="Proteomes" id="UP001304298"/>
    </source>
</evidence>
<accession>A0ABU5R6Q6</accession>
<comment type="caution">
    <text evidence="2">The sequence shown here is derived from an EMBL/GenBank/DDBJ whole genome shotgun (WGS) entry which is preliminary data.</text>
</comment>
<dbReference type="Proteomes" id="UP001304298">
    <property type="component" value="Unassembled WGS sequence"/>
</dbReference>
<evidence type="ECO:0000256" key="1">
    <source>
        <dbReference type="SAM" id="MobiDB-lite"/>
    </source>
</evidence>
<gene>
    <name evidence="2" type="ORF">VA596_20435</name>
</gene>
<protein>
    <submittedName>
        <fullName evidence="2">Uncharacterized protein</fullName>
    </submittedName>
</protein>
<proteinExistence type="predicted"/>
<dbReference type="RefSeq" id="WP_323329415.1">
    <property type="nucleotide sequence ID" value="NZ_JAYFSI010000004.1"/>
</dbReference>
<feature type="compositionally biased region" description="Basic and acidic residues" evidence="1">
    <location>
        <begin position="10"/>
        <end position="19"/>
    </location>
</feature>